<dbReference type="SUPFAM" id="SSF52833">
    <property type="entry name" value="Thioredoxin-like"/>
    <property type="match status" value="1"/>
</dbReference>
<dbReference type="EMBL" id="KV441408">
    <property type="protein sequence ID" value="OAF55590.1"/>
    <property type="molecule type" value="Genomic_DNA"/>
</dbReference>
<evidence type="ECO:0000313" key="1">
    <source>
        <dbReference type="EMBL" id="OAF55590.1"/>
    </source>
</evidence>
<dbReference type="GeneID" id="36290689"/>
<dbReference type="eggNOG" id="ENOG502S6FI">
    <property type="taxonomic scope" value="Eukaryota"/>
</dbReference>
<name>A0A177A1X6_9PEZI</name>
<dbReference type="AlphaFoldDB" id="A0A177A1X6"/>
<organism evidence="1">
    <name type="scientific">Pseudogymnoascus destructans</name>
    <dbReference type="NCBI Taxonomy" id="655981"/>
    <lineage>
        <taxon>Eukaryota</taxon>
        <taxon>Fungi</taxon>
        <taxon>Dikarya</taxon>
        <taxon>Ascomycota</taxon>
        <taxon>Pezizomycotina</taxon>
        <taxon>Leotiomycetes</taxon>
        <taxon>Thelebolales</taxon>
        <taxon>Thelebolaceae</taxon>
        <taxon>Pseudogymnoascus</taxon>
    </lineage>
</organism>
<dbReference type="OrthoDB" id="3503208at2759"/>
<dbReference type="InterPro" id="IPR010296">
    <property type="entry name" value="DUF899_thioredox"/>
</dbReference>
<dbReference type="Proteomes" id="UP000077154">
    <property type="component" value="Unassembled WGS sequence"/>
</dbReference>
<dbReference type="InterPro" id="IPR036249">
    <property type="entry name" value="Thioredoxin-like_sf"/>
</dbReference>
<sequence>MFKEATHKEWVEARKALLEKEKALTKASDELASLRRQLPHVKVEKYTFEGPNGKLNLLDLFQGRKQLIIYHFMFSPTSTTGCVGCSFFADNIPAYLQHLHSRNATLVLVSRAPYDVIARFKEPMGWTMPWYSSFEWDFNYDFQATNDSAVAPMMANWESAEALRERGKGGHIEGKQSGVSVFIVGPGGGVYHTYSTFARGVDGFLGTNHLLDVTPLGRQDWEFWKYHDEYEDD</sequence>
<gene>
    <name evidence="1" type="ORF">VC83_07645</name>
</gene>
<accession>A0A177A1X6</accession>
<proteinExistence type="predicted"/>
<dbReference type="VEuPathDB" id="FungiDB:GMDG_01820"/>
<evidence type="ECO:0008006" key="2">
    <source>
        <dbReference type="Google" id="ProtNLM"/>
    </source>
</evidence>
<dbReference type="Pfam" id="PF05988">
    <property type="entry name" value="DUF899"/>
    <property type="match status" value="1"/>
</dbReference>
<dbReference type="RefSeq" id="XP_024320890.1">
    <property type="nucleotide sequence ID" value="XM_024471211.1"/>
</dbReference>
<protein>
    <recommendedName>
        <fullName evidence="2">Thioredoxin domain-containing protein</fullName>
    </recommendedName>
</protein>
<reference evidence="1" key="1">
    <citation type="submission" date="2016-03" db="EMBL/GenBank/DDBJ databases">
        <title>Updated assembly of Pseudogymnoascus destructans, the fungus causing white-nose syndrome of bats.</title>
        <authorList>
            <person name="Palmer J.M."/>
            <person name="Drees K.P."/>
            <person name="Foster J.T."/>
            <person name="Lindner D.L."/>
        </authorList>
    </citation>
    <scope>NUCLEOTIDE SEQUENCE [LARGE SCALE GENOMIC DNA]</scope>
    <source>
        <strain evidence="1">20631-21</strain>
    </source>
</reference>